<dbReference type="InterPro" id="IPR024084">
    <property type="entry name" value="IsoPropMal-DH-like_dom"/>
</dbReference>
<proteinExistence type="inferred from homology"/>
<evidence type="ECO:0000313" key="12">
    <source>
        <dbReference type="Proteomes" id="UP001519887"/>
    </source>
</evidence>
<dbReference type="PROSITE" id="PS00470">
    <property type="entry name" value="IDH_IMDH"/>
    <property type="match status" value="1"/>
</dbReference>
<dbReference type="PANTHER" id="PTHR43275:SF1">
    <property type="entry name" value="D-MALATE DEHYDROGENASE [DECARBOXYLATING]"/>
    <property type="match status" value="1"/>
</dbReference>
<evidence type="ECO:0000259" key="10">
    <source>
        <dbReference type="SMART" id="SM01329"/>
    </source>
</evidence>
<comment type="catalytic activity">
    <reaction evidence="9">
        <text>(R)-malate + NAD(+) = pyruvate + CO2 + NADH</text>
        <dbReference type="Rhea" id="RHEA:18365"/>
        <dbReference type="ChEBI" id="CHEBI:15361"/>
        <dbReference type="ChEBI" id="CHEBI:15588"/>
        <dbReference type="ChEBI" id="CHEBI:16526"/>
        <dbReference type="ChEBI" id="CHEBI:57540"/>
        <dbReference type="ChEBI" id="CHEBI:57945"/>
        <dbReference type="EC" id="1.1.1.83"/>
    </reaction>
</comment>
<dbReference type="Gene3D" id="3.40.718.10">
    <property type="entry name" value="Isopropylmalate Dehydrogenase"/>
    <property type="match status" value="1"/>
</dbReference>
<evidence type="ECO:0000256" key="2">
    <source>
        <dbReference type="ARBA" id="ARBA00001946"/>
    </source>
</evidence>
<sequence length="355" mass="38776">MNSYEIAVIPGDGIGKEVVPAALKVLEAAAQIDGGLAFKWTKFPWSCEYYLEHGRMMPSDGISTLRSFDQIFLGAVGMPDLVQDHISLWGLLIHIRREMKQAVNVRPAKLLRGLRSPLREPKDFDLVVVRENSEGEYSEIGGRIHRGPDEMAIQNAVFTRKATERVMNHAFELAKDRKGHVTSATKSNGITYSMPFWDDVFKGVCTAYPDISTSAIHIDALAAFFVMKPQIFDVIVASNLFGDILTDLGGAIMGSIGIAPAANLNLEREYPSMFEPVHGSAPDIAGKGLANPIGQIWTAKMMLDFLGYKEIGELVLAAIEDTLEAGVKTRDLGGNATTSEVTQSILDHLLNKQGS</sequence>
<dbReference type="Pfam" id="PF00180">
    <property type="entry name" value="Iso_dh"/>
    <property type="match status" value="1"/>
</dbReference>
<dbReference type="GO" id="GO:0009027">
    <property type="term" value="F:tartrate dehydrogenase activity"/>
    <property type="evidence" value="ECO:0007669"/>
    <property type="project" value="UniProtKB-EC"/>
</dbReference>
<dbReference type="Proteomes" id="UP001519887">
    <property type="component" value="Unassembled WGS sequence"/>
</dbReference>
<comment type="cofactor">
    <cofactor evidence="2">
        <name>Mg(2+)</name>
        <dbReference type="ChEBI" id="CHEBI:18420"/>
    </cofactor>
</comment>
<dbReference type="SMART" id="SM01329">
    <property type="entry name" value="Iso_dh"/>
    <property type="match status" value="1"/>
</dbReference>
<dbReference type="EC" id="1.1.1.83" evidence="4"/>
<dbReference type="InterPro" id="IPR019818">
    <property type="entry name" value="IsoCit/isopropylmalate_DH_CS"/>
</dbReference>
<keyword evidence="8" id="KW-0464">Manganese</keyword>
<feature type="domain" description="Isopropylmalate dehydrogenase-like" evidence="10">
    <location>
        <begin position="5"/>
        <end position="345"/>
    </location>
</feature>
<evidence type="ECO:0000256" key="3">
    <source>
        <dbReference type="ARBA" id="ARBA00007769"/>
    </source>
</evidence>
<keyword evidence="12" id="KW-1185">Reference proteome</keyword>
<keyword evidence="5" id="KW-0479">Metal-binding</keyword>
<dbReference type="InterPro" id="IPR011829">
    <property type="entry name" value="TTC_DH"/>
</dbReference>
<keyword evidence="6 11" id="KW-0560">Oxidoreductase</keyword>
<evidence type="ECO:0000256" key="8">
    <source>
        <dbReference type="ARBA" id="ARBA00023211"/>
    </source>
</evidence>
<evidence type="ECO:0000256" key="5">
    <source>
        <dbReference type="ARBA" id="ARBA00022723"/>
    </source>
</evidence>
<evidence type="ECO:0000256" key="1">
    <source>
        <dbReference type="ARBA" id="ARBA00001936"/>
    </source>
</evidence>
<dbReference type="PANTHER" id="PTHR43275">
    <property type="entry name" value="D-MALATE DEHYDROGENASE [DECARBOXYLATING]"/>
    <property type="match status" value="1"/>
</dbReference>
<dbReference type="InterPro" id="IPR050501">
    <property type="entry name" value="ICDH/IPMDH"/>
</dbReference>
<reference evidence="11 12" key="1">
    <citation type="submission" date="2021-07" db="EMBL/GenBank/DDBJ databases">
        <title>Paenibacillus radiodurans sp. nov., isolated from the southeastern edge of Tengger Desert.</title>
        <authorList>
            <person name="Zhang G."/>
        </authorList>
    </citation>
    <scope>NUCLEOTIDE SEQUENCE [LARGE SCALE GENOMIC DNA]</scope>
    <source>
        <strain evidence="11 12">CCM 7311</strain>
    </source>
</reference>
<evidence type="ECO:0000256" key="7">
    <source>
        <dbReference type="ARBA" id="ARBA00023027"/>
    </source>
</evidence>
<comment type="caution">
    <text evidence="11">The sequence shown here is derived from an EMBL/GenBank/DDBJ whole genome shotgun (WGS) entry which is preliminary data.</text>
</comment>
<evidence type="ECO:0000256" key="9">
    <source>
        <dbReference type="ARBA" id="ARBA00049301"/>
    </source>
</evidence>
<dbReference type="EMBL" id="JAHZIK010000118">
    <property type="protein sequence ID" value="MBW7453810.1"/>
    <property type="molecule type" value="Genomic_DNA"/>
</dbReference>
<dbReference type="NCBIfam" id="TIGR02089">
    <property type="entry name" value="TTC"/>
    <property type="match status" value="1"/>
</dbReference>
<evidence type="ECO:0000256" key="6">
    <source>
        <dbReference type="ARBA" id="ARBA00023002"/>
    </source>
</evidence>
<dbReference type="NCBIfam" id="NF006048">
    <property type="entry name" value="PRK08194.1"/>
    <property type="match status" value="1"/>
</dbReference>
<dbReference type="RefSeq" id="WP_210037908.1">
    <property type="nucleotide sequence ID" value="NZ_JBHLVU010000022.1"/>
</dbReference>
<keyword evidence="7" id="KW-0520">NAD</keyword>
<protein>
    <recommendedName>
        <fullName evidence="4">D-malate dehydrogenase (decarboxylating)</fullName>
        <ecNumber evidence="4">1.1.1.83</ecNumber>
    </recommendedName>
</protein>
<evidence type="ECO:0000256" key="4">
    <source>
        <dbReference type="ARBA" id="ARBA00013126"/>
    </source>
</evidence>
<comment type="cofactor">
    <cofactor evidence="1">
        <name>Mn(2+)</name>
        <dbReference type="ChEBI" id="CHEBI:29035"/>
    </cofactor>
</comment>
<evidence type="ECO:0000313" key="11">
    <source>
        <dbReference type="EMBL" id="MBW7453810.1"/>
    </source>
</evidence>
<dbReference type="SUPFAM" id="SSF53659">
    <property type="entry name" value="Isocitrate/Isopropylmalate dehydrogenase-like"/>
    <property type="match status" value="1"/>
</dbReference>
<accession>A0ABS7BYU5</accession>
<name>A0ABS7BYU5_9BACL</name>
<gene>
    <name evidence="11" type="ORF">K0U00_07150</name>
</gene>
<comment type="similarity">
    <text evidence="3">Belongs to the isocitrate and isopropylmalate dehydrogenases family.</text>
</comment>
<organism evidence="11 12">
    <name type="scientific">Paenibacillus sepulcri</name>
    <dbReference type="NCBI Taxonomy" id="359917"/>
    <lineage>
        <taxon>Bacteria</taxon>
        <taxon>Bacillati</taxon>
        <taxon>Bacillota</taxon>
        <taxon>Bacilli</taxon>
        <taxon>Bacillales</taxon>
        <taxon>Paenibacillaceae</taxon>
        <taxon>Paenibacillus</taxon>
    </lineage>
</organism>